<dbReference type="InterPro" id="IPR047217">
    <property type="entry name" value="S49_SppA_67K_type_N"/>
</dbReference>
<name>A0A6L9SHM5_9ACTN</name>
<organism evidence="9 10">
    <name type="scientific">Phytoactinopolyspora halotolerans</name>
    <dbReference type="NCBI Taxonomy" id="1981512"/>
    <lineage>
        <taxon>Bacteria</taxon>
        <taxon>Bacillati</taxon>
        <taxon>Actinomycetota</taxon>
        <taxon>Actinomycetes</taxon>
        <taxon>Jiangellales</taxon>
        <taxon>Jiangellaceae</taxon>
        <taxon>Phytoactinopolyspora</taxon>
    </lineage>
</organism>
<evidence type="ECO:0000256" key="4">
    <source>
        <dbReference type="ARBA" id="ARBA00022801"/>
    </source>
</evidence>
<feature type="active site" description="Nucleophile" evidence="7">
    <location>
        <position position="353"/>
    </location>
</feature>
<dbReference type="EMBL" id="JAAGOA010000042">
    <property type="protein sequence ID" value="NEE04746.1"/>
    <property type="molecule type" value="Genomic_DNA"/>
</dbReference>
<feature type="domain" description="Peptidase S49" evidence="8">
    <location>
        <begin position="338"/>
        <end position="483"/>
    </location>
</feature>
<dbReference type="GO" id="GO:0008236">
    <property type="term" value="F:serine-type peptidase activity"/>
    <property type="evidence" value="ECO:0007669"/>
    <property type="project" value="UniProtKB-KW"/>
</dbReference>
<dbReference type="RefSeq" id="WP_163745293.1">
    <property type="nucleotide sequence ID" value="NZ_JAAGOA010000042.1"/>
</dbReference>
<dbReference type="PIRSF" id="PIRSF001217">
    <property type="entry name" value="Protease_4_SppA"/>
    <property type="match status" value="1"/>
</dbReference>
<dbReference type="PANTHER" id="PTHR33209:SF1">
    <property type="entry name" value="PEPTIDASE S49 DOMAIN-CONTAINING PROTEIN"/>
    <property type="match status" value="1"/>
</dbReference>
<dbReference type="Gene3D" id="6.20.330.10">
    <property type="match status" value="1"/>
</dbReference>
<dbReference type="NCBIfam" id="TIGR00705">
    <property type="entry name" value="SppA_67K"/>
    <property type="match status" value="1"/>
</dbReference>
<comment type="subcellular location">
    <subcellularLocation>
        <location evidence="1">Membrane</location>
    </subcellularLocation>
</comment>
<reference evidence="9 10" key="1">
    <citation type="submission" date="2020-02" db="EMBL/GenBank/DDBJ databases">
        <authorList>
            <person name="Li X.-J."/>
            <person name="Han X.-M."/>
        </authorList>
    </citation>
    <scope>NUCLEOTIDE SEQUENCE [LARGE SCALE GENOMIC DNA]</scope>
    <source>
        <strain evidence="9 10">CCTCC AB 2017055</strain>
    </source>
</reference>
<dbReference type="AlphaFoldDB" id="A0A6L9SHM5"/>
<dbReference type="Proteomes" id="UP000475214">
    <property type="component" value="Unassembled WGS sequence"/>
</dbReference>
<dbReference type="CDD" id="cd07018">
    <property type="entry name" value="S49_SppA_67K_type"/>
    <property type="match status" value="1"/>
</dbReference>
<dbReference type="GO" id="GO:0016020">
    <property type="term" value="C:membrane"/>
    <property type="evidence" value="ECO:0007669"/>
    <property type="project" value="UniProtKB-SubCell"/>
</dbReference>
<comment type="similarity">
    <text evidence="2">Belongs to the peptidase S49 family.</text>
</comment>
<keyword evidence="6" id="KW-0472">Membrane</keyword>
<evidence type="ECO:0000259" key="8">
    <source>
        <dbReference type="Pfam" id="PF01343"/>
    </source>
</evidence>
<keyword evidence="5" id="KW-0720">Serine protease</keyword>
<dbReference type="InterPro" id="IPR047272">
    <property type="entry name" value="S49_SppA_C"/>
</dbReference>
<sequence length="553" mass="59638">MSVAPLVLELELHTPLSTVPPQDPLTAIRARNRAQLSDVLEGLRRAAKDSKVAALVAQCDGGTQTPAVVQELRDAVLEFRRSGKPAVAWAQSFGELGPGTLGYYLASAFDEIWVQPSGDVGLTGLSARAVFLREALDQLGLQPQLSQRHEYKNAANMFTESEFTEAHRESLTRIVESMGEQIITAVADARDIDPQRLRDLIDAGPASADDAMAAGLIDTVGYRDEVYHAVNRSVGGRMRLRYVSRYNHARTKNDAMLRAPIQRRRGYVALVYGHGAITVGRSSASPFAQGSMGSDTISAALRAAVRDDSVKAIVFRVDSPGGSYVASDTIRREVLLARRRKPVVASMGSVAGSGGYFVTMAADAVVASPATITGSIGVVGGKISPRRLLDRLGIHVASVNVGQQADMFSSDEPFTDEQWEIVNRWMDRVYDDFTAKVAEDRKLARDHVLDVARGRIWTGADAREHGLVDELGGLTTAIQAARDRGGLPYRDDLADVRTYPRVPFLERLRPAESSQSPAATGTTVRAHAPLSDVATALGLPSTGALTMPFVPRT</sequence>
<protein>
    <submittedName>
        <fullName evidence="9">Signal peptide peptidase SppA</fullName>
    </submittedName>
</protein>
<dbReference type="GO" id="GO:0006465">
    <property type="term" value="P:signal peptide processing"/>
    <property type="evidence" value="ECO:0007669"/>
    <property type="project" value="InterPro"/>
</dbReference>
<dbReference type="SUPFAM" id="SSF52096">
    <property type="entry name" value="ClpP/crotonase"/>
    <property type="match status" value="2"/>
</dbReference>
<evidence type="ECO:0000256" key="5">
    <source>
        <dbReference type="ARBA" id="ARBA00022825"/>
    </source>
</evidence>
<evidence type="ECO:0000313" key="10">
    <source>
        <dbReference type="Proteomes" id="UP000475214"/>
    </source>
</evidence>
<feature type="active site" description="Proton donor/acceptor" evidence="7">
    <location>
        <position position="152"/>
    </location>
</feature>
<evidence type="ECO:0000256" key="3">
    <source>
        <dbReference type="ARBA" id="ARBA00022670"/>
    </source>
</evidence>
<dbReference type="InterPro" id="IPR002142">
    <property type="entry name" value="Peptidase_S49"/>
</dbReference>
<dbReference type="InterPro" id="IPR004635">
    <property type="entry name" value="Pept_S49_SppA"/>
</dbReference>
<evidence type="ECO:0000256" key="6">
    <source>
        <dbReference type="ARBA" id="ARBA00023136"/>
    </source>
</evidence>
<evidence type="ECO:0000256" key="2">
    <source>
        <dbReference type="ARBA" id="ARBA00008683"/>
    </source>
</evidence>
<dbReference type="InterPro" id="IPR004634">
    <property type="entry name" value="Pept_S49_pIV"/>
</dbReference>
<accession>A0A6L9SHM5</accession>
<dbReference type="NCBIfam" id="TIGR00706">
    <property type="entry name" value="SppA_dom"/>
    <property type="match status" value="1"/>
</dbReference>
<dbReference type="CDD" id="cd07023">
    <property type="entry name" value="S49_Sppa_N_C"/>
    <property type="match status" value="1"/>
</dbReference>
<dbReference type="InterPro" id="IPR029045">
    <property type="entry name" value="ClpP/crotonase-like_dom_sf"/>
</dbReference>
<gene>
    <name evidence="9" type="primary">sppA</name>
    <name evidence="9" type="ORF">G1H10_31750</name>
</gene>
<feature type="domain" description="Peptidase S49" evidence="8">
    <location>
        <begin position="79"/>
        <end position="231"/>
    </location>
</feature>
<dbReference type="Gene3D" id="3.90.226.10">
    <property type="entry name" value="2-enoyl-CoA Hydratase, Chain A, domain 1"/>
    <property type="match status" value="2"/>
</dbReference>
<comment type="caution">
    <text evidence="9">The sequence shown here is derived from an EMBL/GenBank/DDBJ whole genome shotgun (WGS) entry which is preliminary data.</text>
</comment>
<evidence type="ECO:0000256" key="1">
    <source>
        <dbReference type="ARBA" id="ARBA00004370"/>
    </source>
</evidence>
<evidence type="ECO:0000256" key="7">
    <source>
        <dbReference type="PIRSR" id="PIRSR001217-1"/>
    </source>
</evidence>
<keyword evidence="4" id="KW-0378">Hydrolase</keyword>
<keyword evidence="3" id="KW-0645">Protease</keyword>
<proteinExistence type="inferred from homology"/>
<keyword evidence="10" id="KW-1185">Reference proteome</keyword>
<evidence type="ECO:0000313" key="9">
    <source>
        <dbReference type="EMBL" id="NEE04746.1"/>
    </source>
</evidence>
<dbReference type="Pfam" id="PF01343">
    <property type="entry name" value="Peptidase_S49"/>
    <property type="match status" value="2"/>
</dbReference>
<dbReference type="PANTHER" id="PTHR33209">
    <property type="entry name" value="PROTEASE 4"/>
    <property type="match status" value="1"/>
</dbReference>